<keyword evidence="2" id="KW-1185">Reference proteome</keyword>
<dbReference type="GO" id="GO:0006114">
    <property type="term" value="P:glycerol biosynthetic process"/>
    <property type="evidence" value="ECO:0007669"/>
    <property type="project" value="TreeGrafter"/>
</dbReference>
<dbReference type="PANTHER" id="PTHR18901">
    <property type="entry name" value="2-DEOXYGLUCOSE-6-PHOSPHATE PHOSPHATASE 2"/>
    <property type="match status" value="1"/>
</dbReference>
<dbReference type="SUPFAM" id="SSF56784">
    <property type="entry name" value="HAD-like"/>
    <property type="match status" value="1"/>
</dbReference>
<dbReference type="InterPro" id="IPR023198">
    <property type="entry name" value="PGP-like_dom2"/>
</dbReference>
<organism evidence="1 2">
    <name type="scientific">Iris pallida</name>
    <name type="common">Sweet iris</name>
    <dbReference type="NCBI Taxonomy" id="29817"/>
    <lineage>
        <taxon>Eukaryota</taxon>
        <taxon>Viridiplantae</taxon>
        <taxon>Streptophyta</taxon>
        <taxon>Embryophyta</taxon>
        <taxon>Tracheophyta</taxon>
        <taxon>Spermatophyta</taxon>
        <taxon>Magnoliopsida</taxon>
        <taxon>Liliopsida</taxon>
        <taxon>Asparagales</taxon>
        <taxon>Iridaceae</taxon>
        <taxon>Iridoideae</taxon>
        <taxon>Irideae</taxon>
        <taxon>Iris</taxon>
    </lineage>
</organism>
<proteinExistence type="predicted"/>
<name>A0AAX6DL23_IRIPA</name>
<dbReference type="Gene3D" id="3.40.50.1000">
    <property type="entry name" value="HAD superfamily/HAD-like"/>
    <property type="match status" value="1"/>
</dbReference>
<comment type="caution">
    <text evidence="1">The sequence shown here is derived from an EMBL/GenBank/DDBJ whole genome shotgun (WGS) entry which is preliminary data.</text>
</comment>
<evidence type="ECO:0000313" key="2">
    <source>
        <dbReference type="Proteomes" id="UP001140949"/>
    </source>
</evidence>
<dbReference type="GO" id="GO:0043136">
    <property type="term" value="F:sn-glycerol 3-phosphatase activity"/>
    <property type="evidence" value="ECO:0007669"/>
    <property type="project" value="TreeGrafter"/>
</dbReference>
<reference evidence="1" key="2">
    <citation type="submission" date="2023-04" db="EMBL/GenBank/DDBJ databases">
        <authorList>
            <person name="Bruccoleri R.E."/>
            <person name="Oakeley E.J."/>
            <person name="Faust A.-M."/>
            <person name="Dessus-Babus S."/>
            <person name="Altorfer M."/>
            <person name="Burckhardt D."/>
            <person name="Oertli M."/>
            <person name="Naumann U."/>
            <person name="Petersen F."/>
            <person name="Wong J."/>
        </authorList>
    </citation>
    <scope>NUCLEOTIDE SEQUENCE</scope>
    <source>
        <strain evidence="1">GSM-AAB239-AS_SAM_17_03QT</strain>
        <tissue evidence="1">Leaf</tissue>
    </source>
</reference>
<dbReference type="PRINTS" id="PR00413">
    <property type="entry name" value="HADHALOGNASE"/>
</dbReference>
<dbReference type="InterPro" id="IPR023214">
    <property type="entry name" value="HAD_sf"/>
</dbReference>
<accession>A0AAX6DL23</accession>
<dbReference type="FunFam" id="3.40.50.1000:FF:000119">
    <property type="entry name" value="Bifunctional riboflavin kinase/FMN phosphatase"/>
    <property type="match status" value="1"/>
</dbReference>
<dbReference type="NCBIfam" id="TIGR01509">
    <property type="entry name" value="HAD-SF-IA-v3"/>
    <property type="match status" value="1"/>
</dbReference>
<protein>
    <recommendedName>
        <fullName evidence="3">Riboflavin kinase</fullName>
    </recommendedName>
</protein>
<dbReference type="AlphaFoldDB" id="A0AAX6DL23"/>
<dbReference type="Proteomes" id="UP001140949">
    <property type="component" value="Unassembled WGS sequence"/>
</dbReference>
<dbReference type="SFLD" id="SFLDG01129">
    <property type="entry name" value="C1.5:_HAD__Beta-PGM__Phosphata"/>
    <property type="match status" value="1"/>
</dbReference>
<dbReference type="PANTHER" id="PTHR18901:SF44">
    <property type="entry name" value="OS01G0757900 PROTEIN"/>
    <property type="match status" value="1"/>
</dbReference>
<evidence type="ECO:0000313" key="1">
    <source>
        <dbReference type="EMBL" id="KAJ6792399.1"/>
    </source>
</evidence>
<dbReference type="Gene3D" id="1.10.150.240">
    <property type="entry name" value="Putative phosphatase, domain 2"/>
    <property type="match status" value="1"/>
</dbReference>
<dbReference type="InterPro" id="IPR036412">
    <property type="entry name" value="HAD-like_sf"/>
</dbReference>
<dbReference type="Pfam" id="PF00702">
    <property type="entry name" value="Hydrolase"/>
    <property type="match status" value="1"/>
</dbReference>
<dbReference type="SFLD" id="SFLDG01135">
    <property type="entry name" value="C1.5.6:_HAD__Beta-PGM__Phospha"/>
    <property type="match status" value="1"/>
</dbReference>
<evidence type="ECO:0008006" key="3">
    <source>
        <dbReference type="Google" id="ProtNLM"/>
    </source>
</evidence>
<dbReference type="EMBL" id="JANAVB010043618">
    <property type="protein sequence ID" value="KAJ6792399.1"/>
    <property type="molecule type" value="Genomic_DNA"/>
</dbReference>
<reference evidence="1" key="1">
    <citation type="journal article" date="2023" name="GigaByte">
        <title>Genome assembly of the bearded iris, Iris pallida Lam.</title>
        <authorList>
            <person name="Bruccoleri R.E."/>
            <person name="Oakeley E.J."/>
            <person name="Faust A.M.E."/>
            <person name="Altorfer M."/>
            <person name="Dessus-Babus S."/>
            <person name="Burckhardt D."/>
            <person name="Oertli M."/>
            <person name="Naumann U."/>
            <person name="Petersen F."/>
            <person name="Wong J."/>
        </authorList>
    </citation>
    <scope>NUCLEOTIDE SEQUENCE</scope>
    <source>
        <strain evidence="1">GSM-AAB239-AS_SAM_17_03QT</strain>
    </source>
</reference>
<sequence>MEKKTLITAVICDLDGTLLDTENATKNILKEFLGRYGKAVDAGKEERRLGKMFKESAVDIVRDYALPMSAEEYAQAIMPLYHQKWNQAKPLPGVNRLLSHLHNRGVPLALASNSVKKHIEMKISHQQGWKEIFSVVLGGDEVNHGKPAPDIFLEAAKRLGVDPSNCLVIEDSPVGVRAAKASGAKVVAVPSLQNQDDQYSIADTVLRSLLEFQPELWSLPAFEDWVQNVLPIDPLHVRGVIGGGVYHDGYTSFDIVSGKWQPICFSS</sequence>
<gene>
    <name evidence="1" type="ORF">M6B38_239325</name>
</gene>
<dbReference type="InterPro" id="IPR006439">
    <property type="entry name" value="HAD-SF_hydro_IA"/>
</dbReference>
<dbReference type="SFLD" id="SFLDS00003">
    <property type="entry name" value="Haloacid_Dehalogenase"/>
    <property type="match status" value="1"/>
</dbReference>